<name>A0A7I4YXM8_HAECO</name>
<evidence type="ECO:0000256" key="1">
    <source>
        <dbReference type="SAM" id="Phobius"/>
    </source>
</evidence>
<keyword evidence="1" id="KW-0812">Transmembrane</keyword>
<dbReference type="WBParaSite" id="HCON_00146050-00001">
    <property type="protein sequence ID" value="HCON_00146050-00001"/>
    <property type="gene ID" value="HCON_00146050"/>
</dbReference>
<sequence length="300" mass="34050">MQEALFRLFDVVTVLVLVNFPTIFISHKCMSMPLRNNTNMHTNLKTNNSSENNFANFPSIHFNSTFKITATSESPQYVAEGKRAPMRAKEIVLPTTTHLGDHDNIIGKITVPHTDLTFKVFSADKWLKDFGHQSTFISVTSPLRQQAREIPSLAPVHRAAKARQENVEQQLQLRHLWPMVVGILVLIVVFLFFTVLWWKTHSLSSVRSAAVSYIRQVDKETKSNLSHVKAFLPMMAATKGIYGRVWISELHDVFSRMGEEAPHCMIESCFPADFTDAKTTTEPCPRIKLLTPEDIAKEDL</sequence>
<keyword evidence="1" id="KW-1133">Transmembrane helix</keyword>
<dbReference type="OrthoDB" id="5828483at2759"/>
<keyword evidence="2" id="KW-1185">Reference proteome</keyword>
<accession>A0A7I4YXM8</accession>
<protein>
    <submittedName>
        <fullName evidence="3">Transmembrane protein</fullName>
    </submittedName>
</protein>
<evidence type="ECO:0000313" key="3">
    <source>
        <dbReference type="WBParaSite" id="HCON_00146050-00001"/>
    </source>
</evidence>
<dbReference type="Proteomes" id="UP000025227">
    <property type="component" value="Unplaced"/>
</dbReference>
<feature type="transmembrane region" description="Helical" evidence="1">
    <location>
        <begin position="176"/>
        <end position="198"/>
    </location>
</feature>
<organism evidence="2 3">
    <name type="scientific">Haemonchus contortus</name>
    <name type="common">Barber pole worm</name>
    <dbReference type="NCBI Taxonomy" id="6289"/>
    <lineage>
        <taxon>Eukaryota</taxon>
        <taxon>Metazoa</taxon>
        <taxon>Ecdysozoa</taxon>
        <taxon>Nematoda</taxon>
        <taxon>Chromadorea</taxon>
        <taxon>Rhabditida</taxon>
        <taxon>Rhabditina</taxon>
        <taxon>Rhabditomorpha</taxon>
        <taxon>Strongyloidea</taxon>
        <taxon>Trichostrongylidae</taxon>
        <taxon>Haemonchus</taxon>
    </lineage>
</organism>
<keyword evidence="1" id="KW-0472">Membrane</keyword>
<reference evidence="3" key="1">
    <citation type="submission" date="2020-12" db="UniProtKB">
        <authorList>
            <consortium name="WormBaseParasite"/>
        </authorList>
    </citation>
    <scope>IDENTIFICATION</scope>
    <source>
        <strain evidence="3">MHco3</strain>
    </source>
</reference>
<dbReference type="AlphaFoldDB" id="A0A7I4YXM8"/>
<feature type="transmembrane region" description="Helical" evidence="1">
    <location>
        <begin position="6"/>
        <end position="25"/>
    </location>
</feature>
<evidence type="ECO:0000313" key="2">
    <source>
        <dbReference type="Proteomes" id="UP000025227"/>
    </source>
</evidence>
<proteinExistence type="predicted"/>